<feature type="binding site" evidence="7">
    <location>
        <position position="324"/>
    </location>
    <ligand>
        <name>N-formimidoyl-L-glutamate</name>
        <dbReference type="ChEBI" id="CHEBI:58928"/>
    </ligand>
</feature>
<comment type="subcellular location">
    <subcellularLocation>
        <location evidence="7">Cytoplasm</location>
    </subcellularLocation>
</comment>
<dbReference type="GO" id="GO:0008270">
    <property type="term" value="F:zinc ion binding"/>
    <property type="evidence" value="ECO:0007669"/>
    <property type="project" value="UniProtKB-UniRule"/>
</dbReference>
<dbReference type="InterPro" id="IPR006680">
    <property type="entry name" value="Amidohydro-rel"/>
</dbReference>
<feature type="binding site" evidence="7">
    <location>
        <position position="322"/>
    </location>
    <ligand>
        <name>Zn(2+)</name>
        <dbReference type="ChEBI" id="CHEBI:29105"/>
    </ligand>
</feature>
<dbReference type="EMBL" id="MBEW02000012">
    <property type="protein sequence ID" value="RDY21103.1"/>
    <property type="molecule type" value="Genomic_DNA"/>
</dbReference>
<keyword evidence="4 7" id="KW-0369">Histidine metabolism</keyword>
<evidence type="ECO:0000256" key="7">
    <source>
        <dbReference type="HAMAP-Rule" id="MF_00372"/>
    </source>
</evidence>
<dbReference type="Gene3D" id="2.30.40.10">
    <property type="entry name" value="Urease, subunit C, domain 1"/>
    <property type="match status" value="1"/>
</dbReference>
<feature type="binding site" evidence="7">
    <location>
        <position position="87"/>
    </location>
    <ligand>
        <name>4-imidazolone-5-propanoate</name>
        <dbReference type="ChEBI" id="CHEBI:77893"/>
    </ligand>
</feature>
<feature type="binding site" evidence="7">
    <location>
        <position position="150"/>
    </location>
    <ligand>
        <name>N-formimidoyl-L-glutamate</name>
        <dbReference type="ChEBI" id="CHEBI:58928"/>
    </ligand>
</feature>
<feature type="binding site" evidence="7">
    <location>
        <position position="183"/>
    </location>
    <ligand>
        <name>4-imidazolone-5-propanoate</name>
        <dbReference type="ChEBI" id="CHEBI:77893"/>
    </ligand>
</feature>
<dbReference type="GO" id="GO:0019557">
    <property type="term" value="P:L-histidine catabolic process to glutamate and formate"/>
    <property type="evidence" value="ECO:0007669"/>
    <property type="project" value="UniProtKB-UniPathway"/>
</dbReference>
<evidence type="ECO:0000256" key="3">
    <source>
        <dbReference type="ARBA" id="ARBA00022801"/>
    </source>
</evidence>
<keyword evidence="6 7" id="KW-0408">Iron</keyword>
<evidence type="ECO:0000313" key="9">
    <source>
        <dbReference type="EMBL" id="RDY21103.1"/>
    </source>
</evidence>
<dbReference type="UniPathway" id="UPA00379">
    <property type="reaction ID" value="UER00551"/>
</dbReference>
<comment type="catalytic activity">
    <reaction evidence="7">
        <text>4-imidazolone-5-propanoate + H2O = N-formimidoyl-L-glutamate</text>
        <dbReference type="Rhea" id="RHEA:23660"/>
        <dbReference type="ChEBI" id="CHEBI:15377"/>
        <dbReference type="ChEBI" id="CHEBI:58928"/>
        <dbReference type="ChEBI" id="CHEBI:77893"/>
        <dbReference type="EC" id="3.5.2.7"/>
    </reaction>
</comment>
<feature type="binding site" evidence="7">
    <location>
        <position position="80"/>
    </location>
    <ligand>
        <name>Fe(3+)</name>
        <dbReference type="ChEBI" id="CHEBI:29034"/>
    </ligand>
</feature>
<accession>A0A371IKW1</accession>
<dbReference type="InterPro" id="IPR032466">
    <property type="entry name" value="Metal_Hydrolase"/>
</dbReference>
<dbReference type="NCBIfam" id="TIGR01224">
    <property type="entry name" value="hutI"/>
    <property type="match status" value="1"/>
</dbReference>
<feature type="binding site" evidence="7">
    <location>
        <position position="150"/>
    </location>
    <ligand>
        <name>4-imidazolone-5-propanoate</name>
        <dbReference type="ChEBI" id="CHEBI:77893"/>
    </ligand>
</feature>
<evidence type="ECO:0000256" key="2">
    <source>
        <dbReference type="ARBA" id="ARBA00022723"/>
    </source>
</evidence>
<feature type="binding site" evidence="7">
    <location>
        <position position="78"/>
    </location>
    <ligand>
        <name>Zn(2+)</name>
        <dbReference type="ChEBI" id="CHEBI:29105"/>
    </ligand>
</feature>
<reference evidence="9 10" key="1">
    <citation type="journal article" date="2016" name="Genome Announc.">
        <title>Draft Genome Sequence of Criibacterium bergeronii gen. nov., sp. nov., Strain CCRI-22567T, Isolated from a Vaginal Sample from a Woman with Bacterial Vaginosis.</title>
        <authorList>
            <person name="Maheux A.F."/>
            <person name="Berube E."/>
            <person name="Boudreau D.K."/>
            <person name="Raymond F."/>
            <person name="Corbeil J."/>
            <person name="Roy P.H."/>
            <person name="Boissinot M."/>
            <person name="Omar R.F."/>
        </authorList>
    </citation>
    <scope>NUCLEOTIDE SEQUENCE [LARGE SCALE GENOMIC DNA]</scope>
    <source>
        <strain evidence="9 10">CCRI-22567</strain>
    </source>
</reference>
<evidence type="ECO:0000256" key="4">
    <source>
        <dbReference type="ARBA" id="ARBA00022808"/>
    </source>
</evidence>
<dbReference type="EC" id="3.5.2.7" evidence="1 7"/>
<evidence type="ECO:0000256" key="1">
    <source>
        <dbReference type="ARBA" id="ARBA00012864"/>
    </source>
</evidence>
<evidence type="ECO:0000256" key="5">
    <source>
        <dbReference type="ARBA" id="ARBA00022833"/>
    </source>
</evidence>
<name>A0A371IKW1_9FIRM</name>
<dbReference type="RefSeq" id="WP_068913030.1">
    <property type="nucleotide sequence ID" value="NZ_MBEW02000012.1"/>
</dbReference>
<dbReference type="AlphaFoldDB" id="A0A371IKW1"/>
<feature type="binding site" evidence="7">
    <location>
        <position position="327"/>
    </location>
    <ligand>
        <name>4-imidazolone-5-propanoate</name>
        <dbReference type="ChEBI" id="CHEBI:77893"/>
    </ligand>
</feature>
<dbReference type="GO" id="GO:0005737">
    <property type="term" value="C:cytoplasm"/>
    <property type="evidence" value="ECO:0007669"/>
    <property type="project" value="UniProtKB-SubCell"/>
</dbReference>
<dbReference type="PANTHER" id="PTHR42752">
    <property type="entry name" value="IMIDAZOLONEPROPIONASE"/>
    <property type="match status" value="1"/>
</dbReference>
<evidence type="ECO:0000259" key="8">
    <source>
        <dbReference type="Pfam" id="PF01979"/>
    </source>
</evidence>
<dbReference type="GO" id="GO:0050480">
    <property type="term" value="F:imidazolonepropionase activity"/>
    <property type="evidence" value="ECO:0007669"/>
    <property type="project" value="UniProtKB-UniRule"/>
</dbReference>
<dbReference type="SUPFAM" id="SSF51338">
    <property type="entry name" value="Composite domain of metallo-dependent hydrolases"/>
    <property type="match status" value="1"/>
</dbReference>
<comment type="function">
    <text evidence="7">Catalyzes the hydrolytic cleavage of the carbon-nitrogen bond in imidazolone-5-propanoate to yield N-formimidoyl-L-glutamate. It is the third step in the universal histidine degradation pathway.</text>
</comment>
<dbReference type="Proteomes" id="UP000093352">
    <property type="component" value="Unassembled WGS sequence"/>
</dbReference>
<dbReference type="GO" id="GO:0005506">
    <property type="term" value="F:iron ion binding"/>
    <property type="evidence" value="ECO:0007669"/>
    <property type="project" value="UniProtKB-UniRule"/>
</dbReference>
<comment type="similarity">
    <text evidence="7">Belongs to the metallo-dependent hydrolases superfamily. HutI family.</text>
</comment>
<feature type="binding site" evidence="7">
    <location>
        <position position="78"/>
    </location>
    <ligand>
        <name>Fe(3+)</name>
        <dbReference type="ChEBI" id="CHEBI:29034"/>
    </ligand>
</feature>
<dbReference type="InterPro" id="IPR011059">
    <property type="entry name" value="Metal-dep_hydrolase_composite"/>
</dbReference>
<feature type="binding site" evidence="7">
    <location>
        <position position="251"/>
    </location>
    <ligand>
        <name>4-imidazolone-5-propanoate</name>
        <dbReference type="ChEBI" id="CHEBI:77893"/>
    </ligand>
</feature>
<sequence length="414" mass="45267">MSKLIIKNASQIATPIGHSAKFGKEMNEVKVYENASIVVEDGKITKIGADALEGIDESGYEVIDAKGKAVLPGFVDSHTHFTFGGYRADEFSWRLRGDSYMDIMNRGGGIQSTVNATREASEDELFESGMQRLDSMLAFGVTSVEGKSGYGLDKNTELKQLRVMKKLNESHPIDITSTFLGAHAVPKEYKGRSNEYIDFLINEVLPEVVNGKLAEYFDVFTEKGVFDIEESRKMYTAAKNAGMKLKIHADEIVTLGGAELAAEFKMTSADHLLHASDEGLRKMAENKVISTLLPTTAFCIKEPYARARFMIEHGSAVALATDFNPGSGFTNSIPLMFALATIYMGMTPEEAITALTLNGAAAIDKAETVGSLEVGKNADIVILKFPSYNYLPYHTGVNIVEKVVKNGKLVRENK</sequence>
<dbReference type="Pfam" id="PF01979">
    <property type="entry name" value="Amidohydro_1"/>
    <property type="match status" value="1"/>
</dbReference>
<keyword evidence="10" id="KW-1185">Reference proteome</keyword>
<proteinExistence type="inferred from homology"/>
<feature type="binding site" evidence="7">
    <location>
        <position position="248"/>
    </location>
    <ligand>
        <name>Zn(2+)</name>
        <dbReference type="ChEBI" id="CHEBI:29105"/>
    </ligand>
</feature>
<organism evidence="9 10">
    <name type="scientific">Criibacterium bergeronii</name>
    <dbReference type="NCBI Taxonomy" id="1871336"/>
    <lineage>
        <taxon>Bacteria</taxon>
        <taxon>Bacillati</taxon>
        <taxon>Bacillota</taxon>
        <taxon>Clostridia</taxon>
        <taxon>Peptostreptococcales</taxon>
        <taxon>Filifactoraceae</taxon>
        <taxon>Criibacterium</taxon>
    </lineage>
</organism>
<dbReference type="GO" id="GO:0019556">
    <property type="term" value="P:L-histidine catabolic process to glutamate and formamide"/>
    <property type="evidence" value="ECO:0007669"/>
    <property type="project" value="UniProtKB-UniRule"/>
</dbReference>
<gene>
    <name evidence="7" type="primary">hutI</name>
    <name evidence="9" type="ORF">BBG48_006650</name>
</gene>
<feature type="binding site" evidence="7">
    <location>
        <position position="80"/>
    </location>
    <ligand>
        <name>Zn(2+)</name>
        <dbReference type="ChEBI" id="CHEBI:29105"/>
    </ligand>
</feature>
<dbReference type="InterPro" id="IPR005920">
    <property type="entry name" value="HutI"/>
</dbReference>
<evidence type="ECO:0000313" key="10">
    <source>
        <dbReference type="Proteomes" id="UP000093352"/>
    </source>
</evidence>
<dbReference type="HAMAP" id="MF_00372">
    <property type="entry name" value="HutI"/>
    <property type="match status" value="1"/>
</dbReference>
<keyword evidence="7" id="KW-0963">Cytoplasm</keyword>
<feature type="domain" description="Amidohydrolase-related" evidence="8">
    <location>
        <begin position="70"/>
        <end position="410"/>
    </location>
</feature>
<dbReference type="FunFam" id="3.20.20.140:FF:000007">
    <property type="entry name" value="Imidazolonepropionase"/>
    <property type="match status" value="1"/>
</dbReference>
<protein>
    <recommendedName>
        <fullName evidence="1 7">Imidazolonepropionase</fullName>
        <ecNumber evidence="1 7">3.5.2.7</ecNumber>
    </recommendedName>
    <alternativeName>
        <fullName evidence="7">Imidazolone-5-propionate hydrolase</fullName>
    </alternativeName>
</protein>
<comment type="cofactor">
    <cofactor evidence="7">
        <name>Zn(2+)</name>
        <dbReference type="ChEBI" id="CHEBI:29105"/>
    </cofactor>
    <cofactor evidence="7">
        <name>Fe(3+)</name>
        <dbReference type="ChEBI" id="CHEBI:29034"/>
    </cofactor>
    <text evidence="7">Binds 1 zinc or iron ion per subunit.</text>
</comment>
<feature type="binding site" evidence="7">
    <location>
        <position position="322"/>
    </location>
    <ligand>
        <name>Fe(3+)</name>
        <dbReference type="ChEBI" id="CHEBI:29034"/>
    </ligand>
</feature>
<keyword evidence="5 7" id="KW-0862">Zinc</keyword>
<dbReference type="STRING" id="1871336.BBG48_08890"/>
<evidence type="ECO:0000256" key="6">
    <source>
        <dbReference type="ARBA" id="ARBA00023004"/>
    </source>
</evidence>
<comment type="caution">
    <text evidence="9">The sequence shown here is derived from an EMBL/GenBank/DDBJ whole genome shotgun (WGS) entry which is preliminary data.</text>
</comment>
<dbReference type="CDD" id="cd01296">
    <property type="entry name" value="Imidazolone-5PH"/>
    <property type="match status" value="1"/>
</dbReference>
<dbReference type="Gene3D" id="3.20.20.140">
    <property type="entry name" value="Metal-dependent hydrolases"/>
    <property type="match status" value="1"/>
</dbReference>
<keyword evidence="3 7" id="KW-0378">Hydrolase</keyword>
<comment type="pathway">
    <text evidence="7">Amino-acid degradation; L-histidine degradation into L-glutamate; N-formimidoyl-L-glutamate from L-histidine: step 3/3.</text>
</comment>
<feature type="binding site" evidence="7">
    <location>
        <position position="326"/>
    </location>
    <ligand>
        <name>N-formimidoyl-L-glutamate</name>
        <dbReference type="ChEBI" id="CHEBI:58928"/>
    </ligand>
</feature>
<dbReference type="SUPFAM" id="SSF51556">
    <property type="entry name" value="Metallo-dependent hydrolases"/>
    <property type="match status" value="1"/>
</dbReference>
<dbReference type="PANTHER" id="PTHR42752:SF1">
    <property type="entry name" value="IMIDAZOLONEPROPIONASE-RELATED"/>
    <property type="match status" value="1"/>
</dbReference>
<feature type="binding site" evidence="7">
    <location>
        <position position="248"/>
    </location>
    <ligand>
        <name>Fe(3+)</name>
        <dbReference type="ChEBI" id="CHEBI:29034"/>
    </ligand>
</feature>
<keyword evidence="2 7" id="KW-0479">Metal-binding</keyword>